<evidence type="ECO:0000313" key="1">
    <source>
        <dbReference type="EMBL" id="MBB5634462.1"/>
    </source>
</evidence>
<reference evidence="1 2" key="1">
    <citation type="submission" date="2020-08" db="EMBL/GenBank/DDBJ databases">
        <title>Genomic Encyclopedia of Type Strains, Phase IV (KMG-V): Genome sequencing to study the core and pangenomes of soil and plant-associated prokaryotes.</title>
        <authorList>
            <person name="Whitman W."/>
        </authorList>
    </citation>
    <scope>NUCLEOTIDE SEQUENCE [LARGE SCALE GENOMIC DNA]</scope>
    <source>
        <strain evidence="1 2">S3M1</strain>
    </source>
</reference>
<name>A0A7W9DWV8_9SPHI</name>
<dbReference type="Pfam" id="PF13692">
    <property type="entry name" value="Glyco_trans_1_4"/>
    <property type="match status" value="1"/>
</dbReference>
<dbReference type="GO" id="GO:0016740">
    <property type="term" value="F:transferase activity"/>
    <property type="evidence" value="ECO:0007669"/>
    <property type="project" value="UniProtKB-KW"/>
</dbReference>
<accession>A0A7W9DWV8</accession>
<dbReference type="RefSeq" id="WP_183878293.1">
    <property type="nucleotide sequence ID" value="NZ_JACHCE010000001.1"/>
</dbReference>
<dbReference type="AlphaFoldDB" id="A0A7W9DWV8"/>
<dbReference type="SUPFAM" id="SSF53756">
    <property type="entry name" value="UDP-Glycosyltransferase/glycogen phosphorylase"/>
    <property type="match status" value="1"/>
</dbReference>
<keyword evidence="1" id="KW-0808">Transferase</keyword>
<gene>
    <name evidence="1" type="ORF">HDE68_000347</name>
</gene>
<sequence length="408" mass="46834">MSKNRILIIGPVWPEPTSSAAGTRMIQLINFFISEGYEVLFASAAAKSDFSFELTGLGVKEYEIKLNDNSFNLFLNEVNPDIVLFDRFMMEEQYGWRVQQECPDALRLLDTVDLHCLRLARQQSIKTGHPIDLFTDTAKREIASILRCDISLLISEVEMNILQEQFHLDPSLIYYLPFLEEELTDKDIQKWKTFEEREGFVFIGNYLHEPNWNTLQILKTKIWPVLRKKIPTAKINIYGAYSSQKVMQLHNEKEKFYVHGRADSALEVIANNRILLAPIQFGAGMKGKFIDAMIVGTPSVTTSIGAEAMKGELDWNGIIEDDAELFIDQAVRLYQDKTLWLAAQKNGVRIINERYGKIQFTKALITTISTLNLSAHRQHNFFGQILMHHTTNSTKYMSLWIAEKNAKN</sequence>
<dbReference type="EMBL" id="JACHCE010000001">
    <property type="protein sequence ID" value="MBB5634462.1"/>
    <property type="molecule type" value="Genomic_DNA"/>
</dbReference>
<evidence type="ECO:0000313" key="2">
    <source>
        <dbReference type="Proteomes" id="UP000537204"/>
    </source>
</evidence>
<protein>
    <submittedName>
        <fullName evidence="1">Glycosyltransferase involved in cell wall biosynthesis</fullName>
    </submittedName>
</protein>
<organism evidence="1 2">
    <name type="scientific">Pedobacter cryoconitis</name>
    <dbReference type="NCBI Taxonomy" id="188932"/>
    <lineage>
        <taxon>Bacteria</taxon>
        <taxon>Pseudomonadati</taxon>
        <taxon>Bacteroidota</taxon>
        <taxon>Sphingobacteriia</taxon>
        <taxon>Sphingobacteriales</taxon>
        <taxon>Sphingobacteriaceae</taxon>
        <taxon>Pedobacter</taxon>
    </lineage>
</organism>
<dbReference type="Gene3D" id="3.40.50.2000">
    <property type="entry name" value="Glycogen Phosphorylase B"/>
    <property type="match status" value="1"/>
</dbReference>
<proteinExistence type="predicted"/>
<comment type="caution">
    <text evidence="1">The sequence shown here is derived from an EMBL/GenBank/DDBJ whole genome shotgun (WGS) entry which is preliminary data.</text>
</comment>
<dbReference type="Proteomes" id="UP000537204">
    <property type="component" value="Unassembled WGS sequence"/>
</dbReference>